<dbReference type="CDD" id="cd00431">
    <property type="entry name" value="cysteine_hydrolases"/>
    <property type="match status" value="1"/>
</dbReference>
<dbReference type="AlphaFoldDB" id="A0A074U3R8"/>
<dbReference type="Pfam" id="PF00857">
    <property type="entry name" value="Isochorismatase"/>
    <property type="match status" value="1"/>
</dbReference>
<evidence type="ECO:0000313" key="4">
    <source>
        <dbReference type="Proteomes" id="UP000027725"/>
    </source>
</evidence>
<dbReference type="Gene3D" id="3.40.50.850">
    <property type="entry name" value="Isochorismatase-like"/>
    <property type="match status" value="1"/>
</dbReference>
<gene>
    <name evidence="3" type="ORF">DL1_04990</name>
</gene>
<dbReference type="STRING" id="1185766.SAMN05216224_10146"/>
<organism evidence="3 4">
    <name type="scientific">Thioclava dalianensis</name>
    <dbReference type="NCBI Taxonomy" id="1185766"/>
    <lineage>
        <taxon>Bacteria</taxon>
        <taxon>Pseudomonadati</taxon>
        <taxon>Pseudomonadota</taxon>
        <taxon>Alphaproteobacteria</taxon>
        <taxon>Rhodobacterales</taxon>
        <taxon>Paracoccaceae</taxon>
        <taxon>Thioclava</taxon>
    </lineage>
</organism>
<dbReference type="RefSeq" id="WP_038066975.1">
    <property type="nucleotide sequence ID" value="NZ_FOVB01000001.1"/>
</dbReference>
<dbReference type="InterPro" id="IPR050272">
    <property type="entry name" value="Isochorismatase-like_hydrls"/>
</dbReference>
<proteinExistence type="predicted"/>
<keyword evidence="4" id="KW-1185">Reference proteome</keyword>
<accession>A0A074U3R8</accession>
<dbReference type="OrthoDB" id="9807387at2"/>
<evidence type="ECO:0000259" key="2">
    <source>
        <dbReference type="Pfam" id="PF00857"/>
    </source>
</evidence>
<dbReference type="InterPro" id="IPR000868">
    <property type="entry name" value="Isochorismatase-like_dom"/>
</dbReference>
<dbReference type="Proteomes" id="UP000027725">
    <property type="component" value="Unassembled WGS sequence"/>
</dbReference>
<dbReference type="EMBL" id="JHEH01000016">
    <property type="protein sequence ID" value="KEP69247.1"/>
    <property type="molecule type" value="Genomic_DNA"/>
</dbReference>
<dbReference type="InterPro" id="IPR036380">
    <property type="entry name" value="Isochorismatase-like_sf"/>
</dbReference>
<dbReference type="PANTHER" id="PTHR43540">
    <property type="entry name" value="PEROXYUREIDOACRYLATE/UREIDOACRYLATE AMIDOHYDROLASE-RELATED"/>
    <property type="match status" value="1"/>
</dbReference>
<feature type="domain" description="Isochorismatase-like" evidence="2">
    <location>
        <begin position="10"/>
        <end position="178"/>
    </location>
</feature>
<evidence type="ECO:0000256" key="1">
    <source>
        <dbReference type="ARBA" id="ARBA00022801"/>
    </source>
</evidence>
<dbReference type="GO" id="GO:0016787">
    <property type="term" value="F:hydrolase activity"/>
    <property type="evidence" value="ECO:0007669"/>
    <property type="project" value="UniProtKB-KW"/>
</dbReference>
<dbReference type="eggNOG" id="COG1335">
    <property type="taxonomic scope" value="Bacteria"/>
</dbReference>
<dbReference type="PANTHER" id="PTHR43540:SF7">
    <property type="entry name" value="ISOCHORISMATASE FAMILY PROTEIN YECD"/>
    <property type="match status" value="1"/>
</dbReference>
<evidence type="ECO:0000313" key="3">
    <source>
        <dbReference type="EMBL" id="KEP69247.1"/>
    </source>
</evidence>
<comment type="caution">
    <text evidence="3">The sequence shown here is derived from an EMBL/GenBank/DDBJ whole genome shotgun (WGS) entry which is preliminary data.</text>
</comment>
<reference evidence="3 4" key="1">
    <citation type="submission" date="2014-03" db="EMBL/GenBank/DDBJ databases">
        <title>The draft genome sequence of Thioclava dalianensis DLFJ1-1.</title>
        <authorList>
            <person name="Lai Q."/>
            <person name="Shao Z."/>
        </authorList>
    </citation>
    <scope>NUCLEOTIDE SEQUENCE [LARGE SCALE GENOMIC DNA]</scope>
    <source>
        <strain evidence="3 4">DLFJ1-1</strain>
    </source>
</reference>
<dbReference type="SUPFAM" id="SSF52499">
    <property type="entry name" value="Isochorismatase-like hydrolases"/>
    <property type="match status" value="1"/>
</dbReference>
<sequence length="188" mass="19678">MPITTLDPKSALIIIDLQNGIAASPVVHPAQDIIARSNALAAAFRARGLPVVIVRVTKAPGGRTDSGVMDLSQAPAGFSEIVPELDQAADDIHISKHSFGAFGTTDLEDQLRARGVTQVVITGISTSIGVESTARHAFDRGFNVTLPIDAMTDRNAAAHNASIAHIFPRLAETGTTEELLALLEGQPG</sequence>
<keyword evidence="1 3" id="KW-0378">Hydrolase</keyword>
<name>A0A074U3R8_9RHOB</name>
<protein>
    <submittedName>
        <fullName evidence="3">Hydrolase</fullName>
    </submittedName>
</protein>